<evidence type="ECO:0000313" key="9">
    <source>
        <dbReference type="Proteomes" id="UP000053958"/>
    </source>
</evidence>
<reference evidence="8 9" key="1">
    <citation type="submission" date="2015-04" db="EMBL/GenBank/DDBJ databases">
        <authorList>
            <person name="Heijne W.H."/>
            <person name="Fedorova N.D."/>
            <person name="Nierman W.C."/>
            <person name="Vollebregt A.W."/>
            <person name="Zhao Z."/>
            <person name="Wu L."/>
            <person name="Kumar M."/>
            <person name="Stam H."/>
            <person name="van den Berg M.A."/>
            <person name="Pel H.J."/>
        </authorList>
    </citation>
    <scope>NUCLEOTIDE SEQUENCE [LARGE SCALE GENOMIC DNA]</scope>
    <source>
        <strain evidence="8 9">CBS 393.64</strain>
    </source>
</reference>
<dbReference type="GeneID" id="25318465"/>
<evidence type="ECO:0000256" key="2">
    <source>
        <dbReference type="ARBA" id="ARBA00022517"/>
    </source>
</evidence>
<dbReference type="GO" id="GO:0032040">
    <property type="term" value="C:small-subunit processome"/>
    <property type="evidence" value="ECO:0007669"/>
    <property type="project" value="TreeGrafter"/>
</dbReference>
<feature type="compositionally biased region" description="Basic and acidic residues" evidence="7">
    <location>
        <begin position="768"/>
        <end position="813"/>
    </location>
</feature>
<feature type="compositionally biased region" description="Basic and acidic residues" evidence="7">
    <location>
        <begin position="379"/>
        <end position="394"/>
    </location>
</feature>
<feature type="compositionally biased region" description="Basic and acidic residues" evidence="7">
    <location>
        <begin position="245"/>
        <end position="258"/>
    </location>
</feature>
<dbReference type="RefSeq" id="XP_013326468.1">
    <property type="nucleotide sequence ID" value="XM_013471014.1"/>
</dbReference>
<comment type="subcellular location">
    <subcellularLocation>
        <location evidence="1">Nucleus</location>
        <location evidence="1">Nucleolus</location>
    </subcellularLocation>
</comment>
<evidence type="ECO:0000256" key="5">
    <source>
        <dbReference type="ARBA" id="ARBA00023274"/>
    </source>
</evidence>
<feature type="compositionally biased region" description="Basic and acidic residues" evidence="7">
    <location>
        <begin position="734"/>
        <end position="744"/>
    </location>
</feature>
<feature type="compositionally biased region" description="Basic and acidic residues" evidence="7">
    <location>
        <begin position="338"/>
        <end position="355"/>
    </location>
</feature>
<keyword evidence="5 8" id="KW-0687">Ribonucleoprotein</keyword>
<dbReference type="AlphaFoldDB" id="A0A0F4YPT3"/>
<feature type="compositionally biased region" description="Acidic residues" evidence="7">
    <location>
        <begin position="293"/>
        <end position="310"/>
    </location>
</feature>
<feature type="region of interest" description="Disordered" evidence="7">
    <location>
        <begin position="732"/>
        <end position="813"/>
    </location>
</feature>
<dbReference type="GO" id="GO:0034457">
    <property type="term" value="C:Mpp10 complex"/>
    <property type="evidence" value="ECO:0007669"/>
    <property type="project" value="InterPro"/>
</dbReference>
<evidence type="ECO:0000313" key="8">
    <source>
        <dbReference type="EMBL" id="KKA19856.1"/>
    </source>
</evidence>
<evidence type="ECO:0000256" key="1">
    <source>
        <dbReference type="ARBA" id="ARBA00004604"/>
    </source>
</evidence>
<dbReference type="PANTHER" id="PTHR17039">
    <property type="entry name" value="U3 SMALL NUCLEOLAR RIBONUCLEOPROTEIN PROTEIN MPP10"/>
    <property type="match status" value="1"/>
</dbReference>
<dbReference type="Pfam" id="PF04006">
    <property type="entry name" value="Mpp10"/>
    <property type="match status" value="1"/>
</dbReference>
<evidence type="ECO:0000256" key="3">
    <source>
        <dbReference type="ARBA" id="ARBA00022552"/>
    </source>
</evidence>
<accession>A0A0F4YPT3</accession>
<feature type="compositionally biased region" description="Basic residues" evidence="7">
    <location>
        <begin position="164"/>
        <end position="177"/>
    </location>
</feature>
<gene>
    <name evidence="8" type="ORF">T310_6153</name>
</gene>
<feature type="compositionally biased region" description="Low complexity" evidence="7">
    <location>
        <begin position="264"/>
        <end position="281"/>
    </location>
</feature>
<comment type="caution">
    <text evidence="8">The sequence shown here is derived from an EMBL/GenBank/DDBJ whole genome shotgun (WGS) entry which is preliminary data.</text>
</comment>
<organism evidence="8 9">
    <name type="scientific">Rasamsonia emersonii (strain ATCC 16479 / CBS 393.64 / IMI 116815)</name>
    <dbReference type="NCBI Taxonomy" id="1408163"/>
    <lineage>
        <taxon>Eukaryota</taxon>
        <taxon>Fungi</taxon>
        <taxon>Dikarya</taxon>
        <taxon>Ascomycota</taxon>
        <taxon>Pezizomycotina</taxon>
        <taxon>Eurotiomycetes</taxon>
        <taxon>Eurotiomycetidae</taxon>
        <taxon>Eurotiales</taxon>
        <taxon>Trichocomaceae</taxon>
        <taxon>Rasamsonia</taxon>
    </lineage>
</organism>
<evidence type="ECO:0000256" key="6">
    <source>
        <dbReference type="ARBA" id="ARBA00029455"/>
    </source>
</evidence>
<proteinExistence type="inferred from homology"/>
<keyword evidence="3" id="KW-0698">rRNA processing</keyword>
<name>A0A0F4YPT3_RASE3</name>
<feature type="compositionally biased region" description="Basic and acidic residues" evidence="7">
    <location>
        <begin position="473"/>
        <end position="483"/>
    </location>
</feature>
<comment type="similarity">
    <text evidence="6">Belongs to the MPP10 family.</text>
</comment>
<evidence type="ECO:0000256" key="4">
    <source>
        <dbReference type="ARBA" id="ARBA00023242"/>
    </source>
</evidence>
<keyword evidence="4" id="KW-0539">Nucleus</keyword>
<sequence>MYVRSMHIIIHTFKVFVLGHLPKGDGAGLLKLPTRKVNNIQQVDLPSQTVHILHLSMDHPVIPVKGYSKMFCWRDRLHACSSQELTIPTHPTLSAFFYLDMEMEYLISTPTDMHLVVENTGTVSRFISVAPQSFLQPSKELYGASLLSAKTFLDPLASSIARSQTHRQKANKKKRKRSESSKQSGEDVLQLRSLYVDGFAVGQIWEQAMRIIDATKDEIQHDFSVLPATLQAARSPHNNGPLLPDSDRSADRVGHSEAMDASDDTSSQSSVESMSGIESGSTNENEKQRDPSDLSEIDDSAVGTDDEDEEKLSSDGEIQETYVQDPFGLNDGFFSIDEFNKQSEYFEQKDAKGDPDDNEASDEEIDWHADPFALGKSKAIGEERDTRSKLHDNDDQASMTSEDEGPTFGNANSNAQSDEDEMSDADNDTSWIDTNDIKYADFFAPPPRKASDKKTRPLPKTQLPKTDPEDDLERAIADVRRDLFEDDGSDEDAEIDPSLVPGSQTGRSSHEKQRARIADEIRRLEAANVAKKEWTLAGEAKAAERPLNSLIENDLDFERIGKPVPVVTNETSEEIEQLVKRRILAKEFDEVIRRLPDSLSSDGVRRGRFEIDETKPQQSLAELYEADHLRANDPNYVDQKDQKMRREHAEISQLWKEISSQLDSLSNWHYKPKVPQANINVVTDVATITMEEARPTAGGLVGEQGTLAPQEIYNPVNNGGLGGEVVLKSGASVARDEMTREEKIRRRRRQKEKTKKVSSEQAKTQKGNGEEKQLMSELKKGGVKILGDKGQLKTLDGHKASTSERSQGDKLKL</sequence>
<protein>
    <submittedName>
        <fullName evidence="8">U3 small nucleolar ribonucleoprotein Mpp10</fullName>
    </submittedName>
</protein>
<dbReference type="OrthoDB" id="445326at2759"/>
<evidence type="ECO:0000256" key="7">
    <source>
        <dbReference type="SAM" id="MobiDB-lite"/>
    </source>
</evidence>
<dbReference type="STRING" id="1408163.A0A0F4YPT3"/>
<feature type="region of interest" description="Disordered" evidence="7">
    <location>
        <begin position="162"/>
        <end position="184"/>
    </location>
</feature>
<feature type="region of interest" description="Disordered" evidence="7">
    <location>
        <begin position="233"/>
        <end position="515"/>
    </location>
</feature>
<dbReference type="GO" id="GO:0006364">
    <property type="term" value="P:rRNA processing"/>
    <property type="evidence" value="ECO:0007669"/>
    <property type="project" value="UniProtKB-KW"/>
</dbReference>
<feature type="compositionally biased region" description="Basic residues" evidence="7">
    <location>
        <begin position="745"/>
        <end position="756"/>
    </location>
</feature>
<dbReference type="InterPro" id="IPR012173">
    <property type="entry name" value="Mpp10"/>
</dbReference>
<keyword evidence="9" id="KW-1185">Reference proteome</keyword>
<keyword evidence="2" id="KW-0690">Ribosome biogenesis</keyword>
<feature type="compositionally biased region" description="Acidic residues" evidence="7">
    <location>
        <begin position="356"/>
        <end position="365"/>
    </location>
</feature>
<feature type="compositionally biased region" description="Acidic residues" evidence="7">
    <location>
        <begin position="484"/>
        <end position="495"/>
    </location>
</feature>
<dbReference type="PANTHER" id="PTHR17039:SF0">
    <property type="entry name" value="U3 SMALL NUCLEOLAR RIBONUCLEOPROTEIN PROTEIN MPP10"/>
    <property type="match status" value="1"/>
</dbReference>
<dbReference type="EMBL" id="LASV01000310">
    <property type="protein sequence ID" value="KKA19856.1"/>
    <property type="molecule type" value="Genomic_DNA"/>
</dbReference>
<dbReference type="Proteomes" id="UP000053958">
    <property type="component" value="Unassembled WGS sequence"/>
</dbReference>
<dbReference type="GO" id="GO:0005732">
    <property type="term" value="C:sno(s)RNA-containing ribonucleoprotein complex"/>
    <property type="evidence" value="ECO:0007669"/>
    <property type="project" value="InterPro"/>
</dbReference>
<feature type="compositionally biased region" description="Acidic residues" evidence="7">
    <location>
        <begin position="417"/>
        <end position="427"/>
    </location>
</feature>